<feature type="compositionally biased region" description="Low complexity" evidence="1">
    <location>
        <begin position="428"/>
        <end position="439"/>
    </location>
</feature>
<dbReference type="Proteomes" id="UP000019442">
    <property type="component" value="Chromosome"/>
</dbReference>
<dbReference type="SUPFAM" id="SSF49265">
    <property type="entry name" value="Fibronectin type III"/>
    <property type="match status" value="1"/>
</dbReference>
<dbReference type="Pfam" id="PF00041">
    <property type="entry name" value="fn3"/>
    <property type="match status" value="1"/>
</dbReference>
<dbReference type="OrthoDB" id="9815730at2"/>
<dbReference type="PATRIC" id="fig|1354791.3.peg.2010"/>
<dbReference type="RefSeq" id="WP_025281502.1">
    <property type="nucleotide sequence ID" value="NZ_CP007268.1"/>
</dbReference>
<gene>
    <name evidence="4" type="ORF">M911_07785</name>
</gene>
<feature type="chain" id="PRO_5004912371" description="Fibronectin type-III domain-containing protein" evidence="2">
    <location>
        <begin position="30"/>
        <end position="1404"/>
    </location>
</feature>
<organism evidence="4 5">
    <name type="scientific">Ectothiorhodospira haloalkaliphila</name>
    <dbReference type="NCBI Taxonomy" id="421628"/>
    <lineage>
        <taxon>Bacteria</taxon>
        <taxon>Pseudomonadati</taxon>
        <taxon>Pseudomonadota</taxon>
        <taxon>Gammaproteobacteria</taxon>
        <taxon>Chromatiales</taxon>
        <taxon>Ectothiorhodospiraceae</taxon>
        <taxon>Ectothiorhodospira</taxon>
    </lineage>
</organism>
<feature type="domain" description="Fibronectin type-III" evidence="3">
    <location>
        <begin position="210"/>
        <end position="305"/>
    </location>
</feature>
<feature type="signal peptide" evidence="2">
    <location>
        <begin position="1"/>
        <end position="29"/>
    </location>
</feature>
<dbReference type="InterPro" id="IPR011460">
    <property type="entry name" value="Lcl_C"/>
</dbReference>
<dbReference type="Gene3D" id="2.60.40.10">
    <property type="entry name" value="Immunoglobulins"/>
    <property type="match status" value="1"/>
</dbReference>
<sequence length="1404" mass="153437">MVHLIVPLRKTLIISLALVVMTQGAPAQATPELSVENYELVSSQRISRFEFEYTYKAEVTNSGSGAMDVVATVSVDAPGLTVLDDTVSFGDVPADTSVKSADTFSIRHDRRHSFGVDALTWSVTFQPVLLEVSTFAGEGGQISPSSRSVAQGETATFEVIPDSGFAIASVTGCDGSWDGGTYTTGVITERCNISADFAAMPDSGVGLTIAPELVSASSVGTDTASLSWLPSDQRGPESVRYTVHISDEPGFVPDSTTAAAEVADQLFARLQDLAPNRRYYAKISVPHPDDGMIWSNELSFATGSIPTTLNPEQDFEVISASTVKAVEEDHVLLFDSSGIAVDSILISDTNGGFFRRVVAVDDRTGRVETVSASLNDLFDDLHLSSETRLASLPSITNTQILRLQSLSEDVGERREFHWPETELRLVQETESSPISTEPEILGDGGGLLTPRSTDAGDLEQWVNDRIRLRAPERILVEPGSTVEFDVIADLVNDADMEYEVSELELRRIREPRGTPDANVSVRLVSGGIGARERIMRLNWTPRPEHFDGQGRPYTLEFRATARQQDCIFWRCNDRVTVEVPIYVGWSLPEDEDVRIDEVRGDGITFNGDMRLNFDPTLRVDKKITGASLESAEVIAAGPVTFDLNARIQAARADNVETEQRLLTKRFVKVFAAGPVPVVMAGEFTLTAKLKATANAELDINQNITVGYDLEAGLTYKRGRDDRWELVREATPVYHYTLHGEAEAQADLDVRVVPDLQITFYEVVTGQMKVEPYMLAALGLEGQFQYDQAFDERNFTSSGFDAEYRFTKMDLSGGLDLKLRADFSPFDQTLAGYPSRDSDDFRVVQILEETLILGLADIDLEQKAATRDDYPGAVGIAATVTDRAPLFPFERGSERWDTFPSPDDLRLLSDPEGDPAKVWICIDDDAANAETDYTVRFFGHSELNAFVQQYEEIEVSLQRCMTDEPSPPDDPASPLEFATIHGEVCTDYGLCGLEFTIGDGVGVETVTVSVTWGDNQSLDEMTLHQCVNAGICNSLGDSTFRIWHRYPAGEFSGELLWETTTGLQGGGAFSVAVEQSQDLALQAQAGDGSVTLDWPALPADQYNLCRSEMSVSHFDNCHVEGGRHVEQDVGMPPHVVLGLTNSQDYYFRLEGQFGDRRIMSNEITATPTGDGVELPATQALNDTGIDWCADGDTNFLDCPVAGYPGQDGEFGRDAAARAGTLEKVGAGDAGFDYTKISNDGAELPASAELGNGPNDWACTRDNVTGLIWEVKTSDGGLRDRINTYTWYQPDGPNKGNPGVEDGGSCVGSACDTHSFAQAVNAQGLCGATDWRLPTRDELRSIAHQGRTDPAIDEAYFPNTRSSDFWSASPYAVDSDRAWRVRFHYGNGTWGYKSTLNRVRLVRGGQ</sequence>
<evidence type="ECO:0000259" key="3">
    <source>
        <dbReference type="PROSITE" id="PS50853"/>
    </source>
</evidence>
<keyword evidence="2" id="KW-0732">Signal</keyword>
<proteinExistence type="predicted"/>
<evidence type="ECO:0000256" key="2">
    <source>
        <dbReference type="SAM" id="SignalP"/>
    </source>
</evidence>
<dbReference type="Pfam" id="PF07603">
    <property type="entry name" value="Lcl_C"/>
    <property type="match status" value="1"/>
</dbReference>
<accession>W8KU29</accession>
<dbReference type="PROSITE" id="PS50853">
    <property type="entry name" value="FN3"/>
    <property type="match status" value="1"/>
</dbReference>
<protein>
    <recommendedName>
        <fullName evidence="3">Fibronectin type-III domain-containing protein</fullName>
    </recommendedName>
</protein>
<dbReference type="InterPro" id="IPR036116">
    <property type="entry name" value="FN3_sf"/>
</dbReference>
<keyword evidence="5" id="KW-1185">Reference proteome</keyword>
<dbReference type="CDD" id="cd00063">
    <property type="entry name" value="FN3"/>
    <property type="match status" value="1"/>
</dbReference>
<dbReference type="KEGG" id="hhc:M911_07785"/>
<evidence type="ECO:0000313" key="4">
    <source>
        <dbReference type="EMBL" id="AHK79076.1"/>
    </source>
</evidence>
<reference evidence="4 5" key="1">
    <citation type="journal article" date="2014" name="J Genomics">
        <title>Draft Genome Sequence of the Extremely Halophilic Phototrophic Purple Sulfur Bacterium Halorhodospira halochloris.</title>
        <authorList>
            <person name="Singh K.S."/>
            <person name="Kirksey J."/>
            <person name="Hoff W.D."/>
            <person name="Deole R."/>
        </authorList>
    </citation>
    <scope>NUCLEOTIDE SEQUENCE [LARGE SCALE GENOMIC DNA]</scope>
    <source>
        <strain evidence="4 5">A</strain>
    </source>
</reference>
<name>W8KU29_9GAMM</name>
<dbReference type="InterPro" id="IPR013783">
    <property type="entry name" value="Ig-like_fold"/>
</dbReference>
<evidence type="ECO:0000313" key="5">
    <source>
        <dbReference type="Proteomes" id="UP000019442"/>
    </source>
</evidence>
<reference evidence="5" key="2">
    <citation type="submission" date="2014-02" db="EMBL/GenBank/DDBJ databases">
        <title>Draft Genome Sequence of extremely halophilic bacteria Halorhodospira halochloris.</title>
        <authorList>
            <person name="Singh K.S."/>
        </authorList>
    </citation>
    <scope>NUCLEOTIDE SEQUENCE [LARGE SCALE GENOMIC DNA]</scope>
    <source>
        <strain evidence="5">A</strain>
    </source>
</reference>
<evidence type="ECO:0000256" key="1">
    <source>
        <dbReference type="SAM" id="MobiDB-lite"/>
    </source>
</evidence>
<dbReference type="InterPro" id="IPR003961">
    <property type="entry name" value="FN3_dom"/>
</dbReference>
<dbReference type="HOGENOM" id="CLU_254092_0_0_6"/>
<feature type="region of interest" description="Disordered" evidence="1">
    <location>
        <begin position="427"/>
        <end position="447"/>
    </location>
</feature>
<dbReference type="EMBL" id="CP007268">
    <property type="protein sequence ID" value="AHK79076.1"/>
    <property type="molecule type" value="Genomic_DNA"/>
</dbReference>